<dbReference type="Gene3D" id="1.10.10.10">
    <property type="entry name" value="Winged helix-like DNA-binding domain superfamily/Winged helix DNA-binding domain"/>
    <property type="match status" value="1"/>
</dbReference>
<dbReference type="Proteomes" id="UP000203589">
    <property type="component" value="Chromosome"/>
</dbReference>
<dbReference type="InterPro" id="IPR012906">
    <property type="entry name" value="PaaX-like_N"/>
</dbReference>
<dbReference type="GO" id="GO:0006351">
    <property type="term" value="P:DNA-templated transcription"/>
    <property type="evidence" value="ECO:0007669"/>
    <property type="project" value="InterPro"/>
</dbReference>
<dbReference type="EMBL" id="CP022540">
    <property type="protein sequence ID" value="ASP21102.1"/>
    <property type="molecule type" value="Genomic_DNA"/>
</dbReference>
<dbReference type="SUPFAM" id="SSF46785">
    <property type="entry name" value="Winged helix' DNA-binding domain"/>
    <property type="match status" value="1"/>
</dbReference>
<sequence length="256" mass="27987">MEVETFAAAVADLRGDVSPRVWSLLVTVFGDLARDGAAIPAAVLGEITTRIGIRPEAMRVALHRLRKDGWIDSTRQGRSSLYRLTAEGRAQTVAASPRIYAVDPPSETAFLVLTDPLSPLVWSDKDVWVTPHAVLTARPPQGAETFATPLSASQPLPCWIRAKTCDEATVALSADLAARLGRLEDALNRADFLDPMQTAALRVLIVHSWRRIVLKAPDLPDFVLPDTWAGPDCRARMNRLLCRLARPTPETLAQVT</sequence>
<dbReference type="PANTHER" id="PTHR30319:SF1">
    <property type="entry name" value="TRANSCRIPTIONAL REPRESSOR PAAX"/>
    <property type="match status" value="1"/>
</dbReference>
<evidence type="ECO:0000259" key="1">
    <source>
        <dbReference type="Pfam" id="PF07848"/>
    </source>
</evidence>
<dbReference type="Pfam" id="PF08223">
    <property type="entry name" value="PaaX_C"/>
    <property type="match status" value="1"/>
</dbReference>
<name>A0A222E4L3_9RHOB</name>
<dbReference type="PIRSF" id="PIRSF020623">
    <property type="entry name" value="PaaX"/>
    <property type="match status" value="1"/>
</dbReference>
<dbReference type="KEGG" id="aht:ANTHELSMS3_02436"/>
<gene>
    <name evidence="3" type="primary">paaX</name>
    <name evidence="3" type="ORF">ANTHELSMS3_02436</name>
</gene>
<keyword evidence="4" id="KW-1185">Reference proteome</keyword>
<dbReference type="InterPro" id="IPR036388">
    <property type="entry name" value="WH-like_DNA-bd_sf"/>
</dbReference>
<dbReference type="OrthoDB" id="2270427at2"/>
<dbReference type="InterPro" id="IPR036390">
    <property type="entry name" value="WH_DNA-bd_sf"/>
</dbReference>
<proteinExistence type="predicted"/>
<dbReference type="AlphaFoldDB" id="A0A222E4L3"/>
<organism evidence="3 4">
    <name type="scientific">Antarctobacter heliothermus</name>
    <dbReference type="NCBI Taxonomy" id="74033"/>
    <lineage>
        <taxon>Bacteria</taxon>
        <taxon>Pseudomonadati</taxon>
        <taxon>Pseudomonadota</taxon>
        <taxon>Alphaproteobacteria</taxon>
        <taxon>Rhodobacterales</taxon>
        <taxon>Roseobacteraceae</taxon>
        <taxon>Antarctobacter</taxon>
    </lineage>
</organism>
<dbReference type="Gene3D" id="1.20.58.1460">
    <property type="match status" value="1"/>
</dbReference>
<dbReference type="Gene3D" id="3.30.70.2670">
    <property type="match status" value="1"/>
</dbReference>
<reference evidence="3 4" key="1">
    <citation type="submission" date="2017-07" db="EMBL/GenBank/DDBJ databases">
        <title>Genome Sequence of Antarctobacter heliothermus Strain SMS3 Isolated from a culture of the Diatom Skeletonema marinoi.</title>
        <authorList>
            <person name="Topel M."/>
            <person name="Pinder M.I.M."/>
            <person name="Johansson O.N."/>
            <person name="Kourtchenko O."/>
            <person name="Godhe A."/>
            <person name="Clarke A.K."/>
        </authorList>
    </citation>
    <scope>NUCLEOTIDE SEQUENCE [LARGE SCALE GENOMIC DNA]</scope>
    <source>
        <strain evidence="3 4">SMS3</strain>
    </source>
</reference>
<protein>
    <submittedName>
        <fullName evidence="3">Transcriptional repressor PaaX</fullName>
    </submittedName>
</protein>
<dbReference type="RefSeq" id="WP_094035063.1">
    <property type="nucleotide sequence ID" value="NZ_CP022540.1"/>
</dbReference>
<feature type="domain" description="Transcriptional repressor PaaX-like C-terminal" evidence="2">
    <location>
        <begin position="176"/>
        <end position="247"/>
    </location>
</feature>
<accession>A0A222E4L3</accession>
<evidence type="ECO:0000259" key="2">
    <source>
        <dbReference type="Pfam" id="PF08223"/>
    </source>
</evidence>
<evidence type="ECO:0000313" key="3">
    <source>
        <dbReference type="EMBL" id="ASP21102.1"/>
    </source>
</evidence>
<dbReference type="InterPro" id="IPR011965">
    <property type="entry name" value="PaaX_trns_reg"/>
</dbReference>
<dbReference type="Pfam" id="PF07848">
    <property type="entry name" value="PaaX"/>
    <property type="match status" value="1"/>
</dbReference>
<evidence type="ECO:0000313" key="4">
    <source>
        <dbReference type="Proteomes" id="UP000203589"/>
    </source>
</evidence>
<feature type="domain" description="Transcriptional repressor PaaX-like N-terminal" evidence="1">
    <location>
        <begin position="22"/>
        <end position="88"/>
    </location>
</feature>
<dbReference type="InterPro" id="IPR013225">
    <property type="entry name" value="PaaX_C"/>
</dbReference>
<dbReference type="PANTHER" id="PTHR30319">
    <property type="entry name" value="PHENYLACETIC ACID REGULATOR-RELATED TRANSCRIPTIONAL REPRESSOR"/>
    <property type="match status" value="1"/>
</dbReference>